<evidence type="ECO:0008006" key="3">
    <source>
        <dbReference type="Google" id="ProtNLM"/>
    </source>
</evidence>
<gene>
    <name evidence="1" type="ORF">SAE02_73920</name>
</gene>
<protein>
    <recommendedName>
        <fullName evidence="3">Transposase</fullName>
    </recommendedName>
</protein>
<sequence length="148" mass="16179">MARSAEPIVLSKVERDELDRLVRAHSTPQQVALRARIVLLAAEGIGNRESARRLGVTVQTVRCWRRRWDSEPDLALADRLADAPRPGTPPTFTAEQICAIVALACEPPDASEVPITHWSQSALAREAIKRGLVETISHGSIGRFLKGG</sequence>
<dbReference type="RefSeq" id="WP_044436496.1">
    <property type="nucleotide sequence ID" value="NZ_BJYZ01000069.1"/>
</dbReference>
<dbReference type="EMBL" id="BJYZ01000069">
    <property type="protein sequence ID" value="GEO43244.1"/>
    <property type="molecule type" value="Genomic_DNA"/>
</dbReference>
<dbReference type="SUPFAM" id="SSF46689">
    <property type="entry name" value="Homeodomain-like"/>
    <property type="match status" value="1"/>
</dbReference>
<accession>A0A512E3D6</accession>
<dbReference type="InterPro" id="IPR009057">
    <property type="entry name" value="Homeodomain-like_sf"/>
</dbReference>
<organism evidence="1 2">
    <name type="scientific">Skermanella aerolata</name>
    <dbReference type="NCBI Taxonomy" id="393310"/>
    <lineage>
        <taxon>Bacteria</taxon>
        <taxon>Pseudomonadati</taxon>
        <taxon>Pseudomonadota</taxon>
        <taxon>Alphaproteobacteria</taxon>
        <taxon>Rhodospirillales</taxon>
        <taxon>Azospirillaceae</taxon>
        <taxon>Skermanella</taxon>
    </lineage>
</organism>
<name>A0A512E3D6_9PROT</name>
<evidence type="ECO:0000313" key="2">
    <source>
        <dbReference type="Proteomes" id="UP000321523"/>
    </source>
</evidence>
<evidence type="ECO:0000313" key="1">
    <source>
        <dbReference type="EMBL" id="GEO43244.1"/>
    </source>
</evidence>
<proteinExistence type="predicted"/>
<dbReference type="AlphaFoldDB" id="A0A512E3D6"/>
<comment type="caution">
    <text evidence="1">The sequence shown here is derived from an EMBL/GenBank/DDBJ whole genome shotgun (WGS) entry which is preliminary data.</text>
</comment>
<reference evidence="1 2" key="1">
    <citation type="submission" date="2019-07" db="EMBL/GenBank/DDBJ databases">
        <title>Whole genome shotgun sequence of Skermanella aerolata NBRC 106429.</title>
        <authorList>
            <person name="Hosoyama A."/>
            <person name="Uohara A."/>
            <person name="Ohji S."/>
            <person name="Ichikawa N."/>
        </authorList>
    </citation>
    <scope>NUCLEOTIDE SEQUENCE [LARGE SCALE GENOMIC DNA]</scope>
    <source>
        <strain evidence="1 2">NBRC 106429</strain>
    </source>
</reference>
<dbReference type="Proteomes" id="UP000321523">
    <property type="component" value="Unassembled WGS sequence"/>
</dbReference>
<dbReference type="Pfam" id="PF13565">
    <property type="entry name" value="HTH_32"/>
    <property type="match status" value="1"/>
</dbReference>
<keyword evidence="2" id="KW-1185">Reference proteome</keyword>